<dbReference type="Gene3D" id="3.40.50.1000">
    <property type="entry name" value="HAD superfamily/HAD-like"/>
    <property type="match status" value="1"/>
</dbReference>
<dbReference type="SFLD" id="SFLDG01140">
    <property type="entry name" value="C2.B:_Phosphomannomutase_and_P"/>
    <property type="match status" value="1"/>
</dbReference>
<dbReference type="InterPro" id="IPR006379">
    <property type="entry name" value="HAD-SF_hydro_IIB"/>
</dbReference>
<proteinExistence type="predicted"/>
<name>A0ABW3I979_9PAST</name>
<evidence type="ECO:0000313" key="1">
    <source>
        <dbReference type="EMBL" id="MFD0966110.1"/>
    </source>
</evidence>
<dbReference type="Proteomes" id="UP001596996">
    <property type="component" value="Unassembled WGS sequence"/>
</dbReference>
<dbReference type="RefSeq" id="WP_380819864.1">
    <property type="nucleotide sequence ID" value="NZ_JBHTJN010000009.1"/>
</dbReference>
<dbReference type="NCBIfam" id="TIGR01484">
    <property type="entry name" value="HAD-SF-IIB"/>
    <property type="match status" value="1"/>
</dbReference>
<keyword evidence="1" id="KW-0378">Hydrolase</keyword>
<dbReference type="GO" id="GO:0016787">
    <property type="term" value="F:hydrolase activity"/>
    <property type="evidence" value="ECO:0007669"/>
    <property type="project" value="UniProtKB-KW"/>
</dbReference>
<reference evidence="2" key="1">
    <citation type="journal article" date="2019" name="Int. J. Syst. Evol. Microbiol.">
        <title>The Global Catalogue of Microorganisms (GCM) 10K type strain sequencing project: providing services to taxonomists for standard genome sequencing and annotation.</title>
        <authorList>
            <consortium name="The Broad Institute Genomics Platform"/>
            <consortium name="The Broad Institute Genome Sequencing Center for Infectious Disease"/>
            <person name="Wu L."/>
            <person name="Ma J."/>
        </authorList>
    </citation>
    <scope>NUCLEOTIDE SEQUENCE [LARGE SCALE GENOMIC DNA]</scope>
    <source>
        <strain evidence="2">CCUG 61707</strain>
    </source>
</reference>
<evidence type="ECO:0000313" key="2">
    <source>
        <dbReference type="Proteomes" id="UP001596996"/>
    </source>
</evidence>
<organism evidence="1 2">
    <name type="scientific">Seminibacterium arietis</name>
    <dbReference type="NCBI Taxonomy" id="1173502"/>
    <lineage>
        <taxon>Bacteria</taxon>
        <taxon>Pseudomonadati</taxon>
        <taxon>Pseudomonadota</taxon>
        <taxon>Gammaproteobacteria</taxon>
        <taxon>Pasteurellales</taxon>
        <taxon>Pasteurellaceae</taxon>
        <taxon>Seminibacterium</taxon>
    </lineage>
</organism>
<dbReference type="EMBL" id="JBHTJN010000009">
    <property type="protein sequence ID" value="MFD0966110.1"/>
    <property type="molecule type" value="Genomic_DNA"/>
</dbReference>
<gene>
    <name evidence="1" type="ORF">ACFQ02_04485</name>
</gene>
<dbReference type="PROSITE" id="PS01229">
    <property type="entry name" value="COF_2"/>
    <property type="match status" value="1"/>
</dbReference>
<dbReference type="PANTHER" id="PTHR10000">
    <property type="entry name" value="PHOSPHOSERINE PHOSPHATASE"/>
    <property type="match status" value="1"/>
</dbReference>
<accession>A0ABW3I979</accession>
<dbReference type="InterPro" id="IPR000150">
    <property type="entry name" value="Cof"/>
</dbReference>
<dbReference type="Pfam" id="PF08282">
    <property type="entry name" value="Hydrolase_3"/>
    <property type="match status" value="1"/>
</dbReference>
<protein>
    <submittedName>
        <fullName evidence="1">Cof-type HAD-IIB family hydrolase</fullName>
    </submittedName>
</protein>
<dbReference type="SFLD" id="SFLDS00003">
    <property type="entry name" value="Haloacid_Dehalogenase"/>
    <property type="match status" value="1"/>
</dbReference>
<keyword evidence="2" id="KW-1185">Reference proteome</keyword>
<dbReference type="NCBIfam" id="TIGR00099">
    <property type="entry name" value="Cof-subfamily"/>
    <property type="match status" value="1"/>
</dbReference>
<comment type="caution">
    <text evidence="1">The sequence shown here is derived from an EMBL/GenBank/DDBJ whole genome shotgun (WGS) entry which is preliminary data.</text>
</comment>
<dbReference type="SUPFAM" id="SSF56784">
    <property type="entry name" value="HAD-like"/>
    <property type="match status" value="1"/>
</dbReference>
<sequence>MTIPNFRDQIKIVFFDIDDTLFVRSKDLLVKSVQPAIQKLHANGIKTVIATGRSRCSFPQKLNQMLIEEQMDTFVTINGQFTYHKDHILTHYPIDTGKLQKLTEFFEQQDIAYGFVGHQQIAVSAKTTMLQGALNSVTTNYIVDKNFFKNNVVYQMLPFYNLQQEPTVLAANLLDGLKTVRWHENSVDILDADGSKARGINAVLQHFGLQIENAMAFGDGLNDVEMFQTVGVGVAMGNAHDTLKEKADYITDHVEEHGVYNFLQKSGLID</sequence>
<dbReference type="PANTHER" id="PTHR10000:SF25">
    <property type="entry name" value="PHOSPHATASE YKRA-RELATED"/>
    <property type="match status" value="1"/>
</dbReference>
<dbReference type="InterPro" id="IPR036412">
    <property type="entry name" value="HAD-like_sf"/>
</dbReference>
<dbReference type="InterPro" id="IPR023214">
    <property type="entry name" value="HAD_sf"/>
</dbReference>
<dbReference type="Gene3D" id="3.30.1240.10">
    <property type="match status" value="1"/>
</dbReference>